<dbReference type="PANTHER" id="PTHR30537:SF5">
    <property type="entry name" value="HTH-TYPE TRANSCRIPTIONAL ACTIVATOR TTDR-RELATED"/>
    <property type="match status" value="1"/>
</dbReference>
<evidence type="ECO:0000256" key="1">
    <source>
        <dbReference type="ARBA" id="ARBA00009437"/>
    </source>
</evidence>
<reference evidence="7" key="1">
    <citation type="submission" date="2016-10" db="EMBL/GenBank/DDBJ databases">
        <authorList>
            <person name="Varghese N."/>
            <person name="Submissions S."/>
        </authorList>
    </citation>
    <scope>NUCLEOTIDE SEQUENCE [LARGE SCALE GENOMIC DNA]</scope>
    <source>
        <strain evidence="7">CGMCC 1.9108</strain>
    </source>
</reference>
<dbReference type="EMBL" id="FMZV01000013">
    <property type="protein sequence ID" value="SDE04667.1"/>
    <property type="molecule type" value="Genomic_DNA"/>
</dbReference>
<keyword evidence="7" id="KW-1185">Reference proteome</keyword>
<proteinExistence type="inferred from homology"/>
<dbReference type="InterPro" id="IPR058163">
    <property type="entry name" value="LysR-type_TF_proteobact-type"/>
</dbReference>
<dbReference type="Proteomes" id="UP000199628">
    <property type="component" value="Unassembled WGS sequence"/>
</dbReference>
<dbReference type="Gene3D" id="3.40.190.290">
    <property type="match status" value="1"/>
</dbReference>
<dbReference type="CDD" id="cd08422">
    <property type="entry name" value="PBP2_CrgA_like"/>
    <property type="match status" value="1"/>
</dbReference>
<evidence type="ECO:0000256" key="4">
    <source>
        <dbReference type="ARBA" id="ARBA00023163"/>
    </source>
</evidence>
<keyword evidence="4" id="KW-0804">Transcription</keyword>
<dbReference type="STRING" id="639004.SAMN04488239_11362"/>
<sequence length="304" mass="34000">MMRDDRLVEMRVFRAVVETGGFSAAARVLEVSQPFVSQTIQRLEARLGATLLHRTTRGHRVTPEGARFLDIARRLLATIEEAEAEWQSDAVRMEGLLRVSAPIAFGLDRVTPLIPEFLARHPGLSLDLRLTDDHENLIEGGIDVAIRMGALPDASLMHRKLCRLRRLVVAAPGLVARHGLPDSVEDLSSMPCLAWDASREHLNRWRFVDGDRTVTFHARSRLRGNQGMSLFQMCLAGMGAMRVAEHLASPAIRDGRLVRLLPGLRPADDTAIQAVFLPERQIVPRIRSFVDFAARAFRAPDWET</sequence>
<evidence type="ECO:0000256" key="3">
    <source>
        <dbReference type="ARBA" id="ARBA00023125"/>
    </source>
</evidence>
<name>A0A1G6ZR19_9RHOB</name>
<dbReference type="FunFam" id="1.10.10.10:FF:000001">
    <property type="entry name" value="LysR family transcriptional regulator"/>
    <property type="match status" value="1"/>
</dbReference>
<dbReference type="PROSITE" id="PS50931">
    <property type="entry name" value="HTH_LYSR"/>
    <property type="match status" value="1"/>
</dbReference>
<dbReference type="InterPro" id="IPR036390">
    <property type="entry name" value="WH_DNA-bd_sf"/>
</dbReference>
<dbReference type="SUPFAM" id="SSF53850">
    <property type="entry name" value="Periplasmic binding protein-like II"/>
    <property type="match status" value="1"/>
</dbReference>
<dbReference type="GO" id="GO:0003700">
    <property type="term" value="F:DNA-binding transcription factor activity"/>
    <property type="evidence" value="ECO:0007669"/>
    <property type="project" value="InterPro"/>
</dbReference>
<keyword evidence="2" id="KW-0805">Transcription regulation</keyword>
<dbReference type="AlphaFoldDB" id="A0A1G6ZR19"/>
<feature type="domain" description="HTH lysR-type" evidence="5">
    <location>
        <begin position="10"/>
        <end position="62"/>
    </location>
</feature>
<dbReference type="Gene3D" id="1.10.10.10">
    <property type="entry name" value="Winged helix-like DNA-binding domain superfamily/Winged helix DNA-binding domain"/>
    <property type="match status" value="1"/>
</dbReference>
<gene>
    <name evidence="6" type="ORF">SAMN04488239_11362</name>
</gene>
<comment type="similarity">
    <text evidence="1">Belongs to the LysR transcriptional regulatory family.</text>
</comment>
<evidence type="ECO:0000259" key="5">
    <source>
        <dbReference type="PROSITE" id="PS50931"/>
    </source>
</evidence>
<evidence type="ECO:0000256" key="2">
    <source>
        <dbReference type="ARBA" id="ARBA00023015"/>
    </source>
</evidence>
<dbReference type="Pfam" id="PF03466">
    <property type="entry name" value="LysR_substrate"/>
    <property type="match status" value="1"/>
</dbReference>
<keyword evidence="3 6" id="KW-0238">DNA-binding</keyword>
<dbReference type="InterPro" id="IPR000847">
    <property type="entry name" value="LysR_HTH_N"/>
</dbReference>
<dbReference type="SUPFAM" id="SSF46785">
    <property type="entry name" value="Winged helix' DNA-binding domain"/>
    <property type="match status" value="1"/>
</dbReference>
<evidence type="ECO:0000313" key="6">
    <source>
        <dbReference type="EMBL" id="SDE04667.1"/>
    </source>
</evidence>
<dbReference type="Pfam" id="PF00126">
    <property type="entry name" value="HTH_1"/>
    <property type="match status" value="1"/>
</dbReference>
<dbReference type="InterPro" id="IPR036388">
    <property type="entry name" value="WH-like_DNA-bd_sf"/>
</dbReference>
<protein>
    <submittedName>
        <fullName evidence="6">DNA-binding transcriptional regulator, LysR family</fullName>
    </submittedName>
</protein>
<organism evidence="6 7">
    <name type="scientific">Ruegeria marina</name>
    <dbReference type="NCBI Taxonomy" id="639004"/>
    <lineage>
        <taxon>Bacteria</taxon>
        <taxon>Pseudomonadati</taxon>
        <taxon>Pseudomonadota</taxon>
        <taxon>Alphaproteobacteria</taxon>
        <taxon>Rhodobacterales</taxon>
        <taxon>Roseobacteraceae</taxon>
        <taxon>Ruegeria</taxon>
    </lineage>
</organism>
<dbReference type="PANTHER" id="PTHR30537">
    <property type="entry name" value="HTH-TYPE TRANSCRIPTIONAL REGULATOR"/>
    <property type="match status" value="1"/>
</dbReference>
<dbReference type="InterPro" id="IPR005119">
    <property type="entry name" value="LysR_subst-bd"/>
</dbReference>
<accession>A0A1G6ZR19</accession>
<dbReference type="PRINTS" id="PR00039">
    <property type="entry name" value="HTHLYSR"/>
</dbReference>
<evidence type="ECO:0000313" key="7">
    <source>
        <dbReference type="Proteomes" id="UP000199628"/>
    </source>
</evidence>
<dbReference type="GO" id="GO:0043565">
    <property type="term" value="F:sequence-specific DNA binding"/>
    <property type="evidence" value="ECO:0007669"/>
    <property type="project" value="TreeGrafter"/>
</dbReference>
<dbReference type="GO" id="GO:0006351">
    <property type="term" value="P:DNA-templated transcription"/>
    <property type="evidence" value="ECO:0007669"/>
    <property type="project" value="TreeGrafter"/>
</dbReference>